<name>A0A3T0EBJ8_9PROT</name>
<evidence type="ECO:0000313" key="2">
    <source>
        <dbReference type="Proteomes" id="UP000286954"/>
    </source>
</evidence>
<dbReference type="RefSeq" id="WP_127567609.1">
    <property type="nucleotide sequence ID" value="NZ_BMFB01000001.1"/>
</dbReference>
<dbReference type="OrthoDB" id="7631758at2"/>
<dbReference type="AlphaFoldDB" id="A0A3T0EBJ8"/>
<dbReference type="Proteomes" id="UP000286954">
    <property type="component" value="Chromosome"/>
</dbReference>
<protein>
    <submittedName>
        <fullName evidence="1">Uncharacterized protein</fullName>
    </submittedName>
</protein>
<dbReference type="EMBL" id="CP018911">
    <property type="protein sequence ID" value="AZU04567.1"/>
    <property type="molecule type" value="Genomic_DNA"/>
</dbReference>
<sequence length="88" mass="9131">MTTETAASPARLTLYAIIAAVTGSLFITVTGFLTVAAVIWALGMTLHLPMLAIEIGEVLAGIGAVVLTVILIRGALALERQRLTGELV</sequence>
<proteinExistence type="predicted"/>
<reference evidence="1 2" key="1">
    <citation type="submission" date="2016-12" db="EMBL/GenBank/DDBJ databases">
        <title>The genome of dimorphic prosthecate Glycocaulis alkaliphilus 6b-8t, isolated from crude oil dictates its adaptability in petroleum environments.</title>
        <authorList>
            <person name="Wu X.-L."/>
            <person name="Geng S."/>
        </authorList>
    </citation>
    <scope>NUCLEOTIDE SEQUENCE [LARGE SCALE GENOMIC DNA]</scope>
    <source>
        <strain evidence="1 2">6B-8</strain>
    </source>
</reference>
<dbReference type="KEGG" id="gak:X907_2044"/>
<organism evidence="1 2">
    <name type="scientific">Glycocaulis alkaliphilus</name>
    <dbReference type="NCBI Taxonomy" id="1434191"/>
    <lineage>
        <taxon>Bacteria</taxon>
        <taxon>Pseudomonadati</taxon>
        <taxon>Pseudomonadota</taxon>
        <taxon>Alphaproteobacteria</taxon>
        <taxon>Maricaulales</taxon>
        <taxon>Maricaulaceae</taxon>
        <taxon>Glycocaulis</taxon>
    </lineage>
</organism>
<evidence type="ECO:0000313" key="1">
    <source>
        <dbReference type="EMBL" id="AZU04567.1"/>
    </source>
</evidence>
<accession>A0A3T0EBJ8</accession>
<gene>
    <name evidence="1" type="ORF">X907_2044</name>
</gene>
<keyword evidence="2" id="KW-1185">Reference proteome</keyword>